<name>A0A2T4LRI6_9STAP</name>
<protein>
    <recommendedName>
        <fullName evidence="3">DUF1643 domain-containing protein</fullName>
    </recommendedName>
</protein>
<comment type="caution">
    <text evidence="1">The sequence shown here is derived from an EMBL/GenBank/DDBJ whole genome shotgun (WGS) entry which is preliminary data.</text>
</comment>
<accession>A0A2T4LRI6</accession>
<dbReference type="InterPro" id="IPR016992">
    <property type="entry name" value="UCP032209"/>
</dbReference>
<organism evidence="1 2">
    <name type="scientific">Staphylococcus cohnii</name>
    <dbReference type="NCBI Taxonomy" id="29382"/>
    <lineage>
        <taxon>Bacteria</taxon>
        <taxon>Bacillati</taxon>
        <taxon>Bacillota</taxon>
        <taxon>Bacilli</taxon>
        <taxon>Bacillales</taxon>
        <taxon>Staphylococcaceae</taxon>
        <taxon>Staphylococcus</taxon>
        <taxon>Staphylococcus cohnii species complex</taxon>
    </lineage>
</organism>
<gene>
    <name evidence="1" type="ORF">BUY34_08510</name>
</gene>
<dbReference type="AlphaFoldDB" id="A0A2T4LRI6"/>
<dbReference type="InterPro" id="IPR012441">
    <property type="entry name" value="DUF1643"/>
</dbReference>
<reference evidence="1 2" key="1">
    <citation type="journal article" date="2016" name="Front. Microbiol.">
        <title>Comprehensive Phylogenetic Analysis of Bovine Non-aureus Staphylococci Species Based on Whole-Genome Sequencing.</title>
        <authorList>
            <person name="Naushad S."/>
            <person name="Barkema H.W."/>
            <person name="Luby C."/>
            <person name="Condas L.A."/>
            <person name="Nobrega D.B."/>
            <person name="Carson D.A."/>
            <person name="De Buck J."/>
        </authorList>
    </citation>
    <scope>NUCLEOTIDE SEQUENCE [LARGE SCALE GENOMIC DNA]</scope>
    <source>
        <strain evidence="1 2">SNUC 3829</strain>
    </source>
</reference>
<dbReference type="EMBL" id="PYZR01000095">
    <property type="protein sequence ID" value="PTF65960.1"/>
    <property type="molecule type" value="Genomic_DNA"/>
</dbReference>
<dbReference type="RefSeq" id="WP_107523548.1">
    <property type="nucleotide sequence ID" value="NZ_JBOBEI010000002.1"/>
</dbReference>
<evidence type="ECO:0000313" key="2">
    <source>
        <dbReference type="Proteomes" id="UP000241208"/>
    </source>
</evidence>
<dbReference type="Pfam" id="PF07799">
    <property type="entry name" value="DUF1643"/>
    <property type="match status" value="1"/>
</dbReference>
<dbReference type="PIRSF" id="PIRSF032209">
    <property type="entry name" value="UCP032209"/>
    <property type="match status" value="1"/>
</dbReference>
<dbReference type="Proteomes" id="UP000241208">
    <property type="component" value="Unassembled WGS sequence"/>
</dbReference>
<proteinExistence type="predicted"/>
<evidence type="ECO:0000313" key="1">
    <source>
        <dbReference type="EMBL" id="PTF65960.1"/>
    </source>
</evidence>
<evidence type="ECO:0008006" key="3">
    <source>
        <dbReference type="Google" id="ProtNLM"/>
    </source>
</evidence>
<sequence>MENITNTLVTTAIFDEKRTHRYLLTKTWDDSKKTATVITMYPNYDGIINIDLTTQLIINQLSQQDIGTVHFVNLYSNIITPKNLKHSKDAYDKHSDIHIMKAASDSDAVILAWGSYAKKPNVQARVGQVYELLKEHKKKIKKLINPKTNDIMHPLNPQARQKWILKG</sequence>